<dbReference type="InterPro" id="IPR029063">
    <property type="entry name" value="SAM-dependent_MTases_sf"/>
</dbReference>
<dbReference type="Gene3D" id="3.40.50.150">
    <property type="entry name" value="Vaccinia Virus protein VP39"/>
    <property type="match status" value="1"/>
</dbReference>
<keyword evidence="3" id="KW-1185">Reference proteome</keyword>
<name>A0AA88XY73_PINIB</name>
<evidence type="ECO:0000313" key="3">
    <source>
        <dbReference type="Proteomes" id="UP001186944"/>
    </source>
</evidence>
<dbReference type="SUPFAM" id="SSF53335">
    <property type="entry name" value="S-adenosyl-L-methionine-dependent methyltransferases"/>
    <property type="match status" value="1"/>
</dbReference>
<evidence type="ECO:0000313" key="2">
    <source>
        <dbReference type="EMBL" id="KAK3094123.1"/>
    </source>
</evidence>
<organism evidence="2 3">
    <name type="scientific">Pinctada imbricata</name>
    <name type="common">Atlantic pearl-oyster</name>
    <name type="synonym">Pinctada martensii</name>
    <dbReference type="NCBI Taxonomy" id="66713"/>
    <lineage>
        <taxon>Eukaryota</taxon>
        <taxon>Metazoa</taxon>
        <taxon>Spiralia</taxon>
        <taxon>Lophotrochozoa</taxon>
        <taxon>Mollusca</taxon>
        <taxon>Bivalvia</taxon>
        <taxon>Autobranchia</taxon>
        <taxon>Pteriomorphia</taxon>
        <taxon>Pterioida</taxon>
        <taxon>Pterioidea</taxon>
        <taxon>Pteriidae</taxon>
        <taxon>Pinctada</taxon>
    </lineage>
</organism>
<dbReference type="Proteomes" id="UP001186944">
    <property type="component" value="Unassembled WGS sequence"/>
</dbReference>
<feature type="domain" description="Methyltransferase" evidence="1">
    <location>
        <begin position="3"/>
        <end position="79"/>
    </location>
</feature>
<evidence type="ECO:0000259" key="1">
    <source>
        <dbReference type="Pfam" id="PF13847"/>
    </source>
</evidence>
<dbReference type="PANTHER" id="PTHR45128">
    <property type="entry name" value="METHYLTRANSFERASE TYPE 11"/>
    <property type="match status" value="1"/>
</dbReference>
<dbReference type="PANTHER" id="PTHR45128:SF1">
    <property type="entry name" value="S-ADENOSYLMETHIONINE-DEPENDENT METHYLTRANSFERASE RV2258C"/>
    <property type="match status" value="1"/>
</dbReference>
<dbReference type="EMBL" id="VSWD01000009">
    <property type="protein sequence ID" value="KAK3094123.1"/>
    <property type="molecule type" value="Genomic_DNA"/>
</dbReference>
<dbReference type="Pfam" id="PF13847">
    <property type="entry name" value="Methyltransf_31"/>
    <property type="match status" value="1"/>
</dbReference>
<protein>
    <recommendedName>
        <fullName evidence="1">Methyltransferase domain-containing protein</fullName>
    </recommendedName>
</protein>
<reference evidence="2" key="1">
    <citation type="submission" date="2019-08" db="EMBL/GenBank/DDBJ databases">
        <title>The improved chromosome-level genome for the pearl oyster Pinctada fucata martensii using PacBio sequencing and Hi-C.</title>
        <authorList>
            <person name="Zheng Z."/>
        </authorList>
    </citation>
    <scope>NUCLEOTIDE SEQUENCE</scope>
    <source>
        <strain evidence="2">ZZ-2019</strain>
        <tissue evidence="2">Adductor muscle</tissue>
    </source>
</reference>
<sequence>MIIERAKKSAQDENVPNCLFEVCKGEDMTEIYEGSFDIVFMMDVLHDLSDPDRVMASVKKVLKPGGYLIAIDPAMHSDHKDNVGNIAVGGYYFVSMFVCLPSSLTRDPKVGHGLGWGYENRKSYIEKCGFRLRTLTEEEDMNEMKNIIIGKMM</sequence>
<dbReference type="InterPro" id="IPR053173">
    <property type="entry name" value="SAM-binding_MTase"/>
</dbReference>
<gene>
    <name evidence="2" type="ORF">FSP39_024408</name>
</gene>
<accession>A0AA88XY73</accession>
<dbReference type="CDD" id="cd02440">
    <property type="entry name" value="AdoMet_MTases"/>
    <property type="match status" value="1"/>
</dbReference>
<dbReference type="InterPro" id="IPR025714">
    <property type="entry name" value="Methyltranfer_dom"/>
</dbReference>
<comment type="caution">
    <text evidence="2">The sequence shown here is derived from an EMBL/GenBank/DDBJ whole genome shotgun (WGS) entry which is preliminary data.</text>
</comment>
<proteinExistence type="predicted"/>
<dbReference type="AlphaFoldDB" id="A0AA88XY73"/>